<keyword evidence="4 9" id="KW-0560">Oxidoreductase</keyword>
<dbReference type="Proteomes" id="UP001140293">
    <property type="component" value="Unassembled WGS sequence"/>
</dbReference>
<evidence type="ECO:0000256" key="4">
    <source>
        <dbReference type="ARBA" id="ARBA00023002"/>
    </source>
</evidence>
<evidence type="ECO:0000313" key="10">
    <source>
        <dbReference type="Proteomes" id="UP001140293"/>
    </source>
</evidence>
<feature type="domain" description="Ketoreductase" evidence="8">
    <location>
        <begin position="11"/>
        <end position="193"/>
    </location>
</feature>
<keyword evidence="3" id="KW-0134">Cell wall</keyword>
<dbReference type="SMART" id="SM00822">
    <property type="entry name" value="PKS_KR"/>
    <property type="match status" value="1"/>
</dbReference>
<evidence type="ECO:0000256" key="1">
    <source>
        <dbReference type="ARBA" id="ARBA00004191"/>
    </source>
</evidence>
<dbReference type="FunFam" id="3.40.50.720:FF:000084">
    <property type="entry name" value="Short-chain dehydrogenase reductase"/>
    <property type="match status" value="1"/>
</dbReference>
<dbReference type="PANTHER" id="PTHR42879">
    <property type="entry name" value="3-OXOACYL-(ACYL-CARRIER-PROTEIN) REDUCTASE"/>
    <property type="match status" value="1"/>
</dbReference>
<proteinExistence type="inferred from homology"/>
<reference evidence="9" key="2">
    <citation type="journal article" date="2022" name="BMC Genomics">
        <title>Comparative genome analysis of mycobacteria focusing on tRNA and non-coding RNA.</title>
        <authorList>
            <person name="Behra P.R.K."/>
            <person name="Pettersson B.M.F."/>
            <person name="Ramesh M."/>
            <person name="Das S."/>
            <person name="Dasgupta S."/>
            <person name="Kirsebom L.A."/>
        </authorList>
    </citation>
    <scope>NUCLEOTIDE SEQUENCE</scope>
    <source>
        <strain evidence="9">DSM 44615</strain>
    </source>
</reference>
<dbReference type="NCBIfam" id="NF005559">
    <property type="entry name" value="PRK07231.1"/>
    <property type="match status" value="1"/>
</dbReference>
<dbReference type="InterPro" id="IPR036291">
    <property type="entry name" value="NAD(P)-bd_dom_sf"/>
</dbReference>
<dbReference type="PRINTS" id="PR00081">
    <property type="entry name" value="GDHRDH"/>
</dbReference>
<dbReference type="RefSeq" id="WP_264011317.1">
    <property type="nucleotide sequence ID" value="NZ_JACKSJ010000026.1"/>
</dbReference>
<evidence type="ECO:0000256" key="2">
    <source>
        <dbReference type="ARBA" id="ARBA00006484"/>
    </source>
</evidence>
<accession>A0A9X2Y726</accession>
<dbReference type="PRINTS" id="PR00080">
    <property type="entry name" value="SDRFAMILY"/>
</dbReference>
<dbReference type="InterPro" id="IPR057326">
    <property type="entry name" value="KR_dom"/>
</dbReference>
<reference evidence="9" key="1">
    <citation type="submission" date="2020-07" db="EMBL/GenBank/DDBJ databases">
        <authorList>
            <person name="Pettersson B.M.F."/>
            <person name="Behra P.R.K."/>
            <person name="Ramesh M."/>
            <person name="Das S."/>
            <person name="Dasgupta S."/>
            <person name="Kirsebom L.A."/>
        </authorList>
    </citation>
    <scope>NUCLEOTIDE SEQUENCE</scope>
    <source>
        <strain evidence="9">DSM 44615</strain>
    </source>
</reference>
<dbReference type="AlphaFoldDB" id="A0A9X2Y726"/>
<dbReference type="Gene3D" id="3.40.50.720">
    <property type="entry name" value="NAD(P)-binding Rossmann-like Domain"/>
    <property type="match status" value="1"/>
</dbReference>
<dbReference type="EMBL" id="JACKSJ010000026">
    <property type="protein sequence ID" value="MCV7169132.1"/>
    <property type="molecule type" value="Genomic_DNA"/>
</dbReference>
<evidence type="ECO:0000256" key="7">
    <source>
        <dbReference type="RuleBase" id="RU000363"/>
    </source>
</evidence>
<evidence type="ECO:0000259" key="8">
    <source>
        <dbReference type="SMART" id="SM00822"/>
    </source>
</evidence>
<dbReference type="SUPFAM" id="SSF51735">
    <property type="entry name" value="NAD(P)-binding Rossmann-fold domains"/>
    <property type="match status" value="1"/>
</dbReference>
<evidence type="ECO:0000256" key="5">
    <source>
        <dbReference type="ARBA" id="ARBA00040781"/>
    </source>
</evidence>
<evidence type="ECO:0000256" key="3">
    <source>
        <dbReference type="ARBA" id="ARBA00022512"/>
    </source>
</evidence>
<dbReference type="Pfam" id="PF00106">
    <property type="entry name" value="adh_short"/>
    <property type="match status" value="1"/>
</dbReference>
<sequence length="254" mass="25498">MSTNDTRPAGRTALVTGSTGGLGTAIARALADAGAFVVVSGRNKQRGDAVVAEIRTAGGEAAFVTADLGGGAESVQALAEHAVAAAGGRLDILVNNAATLLMPKPTSDITEQELRDVFGVNVFAPLLLTGLLAPAMAERGEGAVVNIGSNTGLRGSAGSAVYSGSKAIAHSFTKSWADEYGPSGVRVNAVAPGPIATERAVEFAEHVGPMLARIPSRRMSTPEEVAAAVVFLAADDASNIHGAVLSIDGGWAAV</sequence>
<dbReference type="GO" id="GO:0004316">
    <property type="term" value="F:3-oxoacyl-[acyl-carrier-protein] reductase (NADPH) activity"/>
    <property type="evidence" value="ECO:0007669"/>
    <property type="project" value="UniProtKB-EC"/>
</dbReference>
<organism evidence="9 10">
    <name type="scientific">[Mycobacterium] manitobense</name>
    <dbReference type="NCBI Taxonomy" id="190147"/>
    <lineage>
        <taxon>Bacteria</taxon>
        <taxon>Bacillati</taxon>
        <taxon>Actinomycetota</taxon>
        <taxon>Actinomycetes</taxon>
        <taxon>Mycobacteriales</taxon>
        <taxon>Mycobacteriaceae</taxon>
        <taxon>Mycolicibacterium</taxon>
    </lineage>
</organism>
<dbReference type="PANTHER" id="PTHR42879:SF2">
    <property type="entry name" value="3-OXOACYL-[ACYL-CARRIER-PROTEIN] REDUCTASE FABG"/>
    <property type="match status" value="1"/>
</dbReference>
<gene>
    <name evidence="9" type="ORF">H7I41_04235</name>
</gene>
<evidence type="ECO:0000313" key="9">
    <source>
        <dbReference type="EMBL" id="MCV7169132.1"/>
    </source>
</evidence>
<dbReference type="InterPro" id="IPR002347">
    <property type="entry name" value="SDR_fam"/>
</dbReference>
<evidence type="ECO:0000256" key="6">
    <source>
        <dbReference type="ARBA" id="ARBA00047400"/>
    </source>
</evidence>
<comment type="subcellular location">
    <subcellularLocation>
        <location evidence="1">Secreted</location>
        <location evidence="1">Cell wall</location>
    </subcellularLocation>
</comment>
<name>A0A9X2Y726_9MYCO</name>
<comment type="caution">
    <text evidence="9">The sequence shown here is derived from an EMBL/GenBank/DDBJ whole genome shotgun (WGS) entry which is preliminary data.</text>
</comment>
<comment type="catalytic activity">
    <reaction evidence="6">
        <text>a (3R)-hydroxyacyl-[ACP] + NADP(+) = a 3-oxoacyl-[ACP] + NADPH + H(+)</text>
        <dbReference type="Rhea" id="RHEA:17397"/>
        <dbReference type="Rhea" id="RHEA-COMP:9916"/>
        <dbReference type="Rhea" id="RHEA-COMP:9945"/>
        <dbReference type="ChEBI" id="CHEBI:15378"/>
        <dbReference type="ChEBI" id="CHEBI:57783"/>
        <dbReference type="ChEBI" id="CHEBI:58349"/>
        <dbReference type="ChEBI" id="CHEBI:78776"/>
        <dbReference type="ChEBI" id="CHEBI:78827"/>
        <dbReference type="EC" id="1.1.1.100"/>
    </reaction>
    <physiologicalReaction direction="right-to-left" evidence="6">
        <dbReference type="Rhea" id="RHEA:17399"/>
    </physiologicalReaction>
</comment>
<keyword evidence="10" id="KW-1185">Reference proteome</keyword>
<keyword evidence="3" id="KW-0964">Secreted</keyword>
<protein>
    <recommendedName>
        <fullName evidence="5">3-oxoacyl-[acyl-carrier-protein] reductase MabA</fullName>
    </recommendedName>
</protein>
<comment type="similarity">
    <text evidence="2 7">Belongs to the short-chain dehydrogenases/reductases (SDR) family.</text>
</comment>
<dbReference type="CDD" id="cd05233">
    <property type="entry name" value="SDR_c"/>
    <property type="match status" value="1"/>
</dbReference>
<dbReference type="InterPro" id="IPR050259">
    <property type="entry name" value="SDR"/>
</dbReference>